<name>A0AAE1NRJ6_9EUCA</name>
<organism evidence="1 2">
    <name type="scientific">Petrolisthes manimaculis</name>
    <dbReference type="NCBI Taxonomy" id="1843537"/>
    <lineage>
        <taxon>Eukaryota</taxon>
        <taxon>Metazoa</taxon>
        <taxon>Ecdysozoa</taxon>
        <taxon>Arthropoda</taxon>
        <taxon>Crustacea</taxon>
        <taxon>Multicrustacea</taxon>
        <taxon>Malacostraca</taxon>
        <taxon>Eumalacostraca</taxon>
        <taxon>Eucarida</taxon>
        <taxon>Decapoda</taxon>
        <taxon>Pleocyemata</taxon>
        <taxon>Anomura</taxon>
        <taxon>Galatheoidea</taxon>
        <taxon>Porcellanidae</taxon>
        <taxon>Petrolisthes</taxon>
    </lineage>
</organism>
<protein>
    <submittedName>
        <fullName evidence="1">Uncharacterized protein</fullName>
    </submittedName>
</protein>
<dbReference type="Proteomes" id="UP001292094">
    <property type="component" value="Unassembled WGS sequence"/>
</dbReference>
<reference evidence="1" key="1">
    <citation type="submission" date="2023-11" db="EMBL/GenBank/DDBJ databases">
        <title>Genome assemblies of two species of porcelain crab, Petrolisthes cinctipes and Petrolisthes manimaculis (Anomura: Porcellanidae).</title>
        <authorList>
            <person name="Angst P."/>
        </authorList>
    </citation>
    <scope>NUCLEOTIDE SEQUENCE</scope>
    <source>
        <strain evidence="1">PB745_02</strain>
        <tissue evidence="1">Gill</tissue>
    </source>
</reference>
<dbReference type="EMBL" id="JAWZYT010004380">
    <property type="protein sequence ID" value="KAK4294042.1"/>
    <property type="molecule type" value="Genomic_DNA"/>
</dbReference>
<keyword evidence="2" id="KW-1185">Reference proteome</keyword>
<proteinExistence type="predicted"/>
<gene>
    <name evidence="1" type="ORF">Pmani_033303</name>
</gene>
<accession>A0AAE1NRJ6</accession>
<evidence type="ECO:0000313" key="2">
    <source>
        <dbReference type="Proteomes" id="UP001292094"/>
    </source>
</evidence>
<comment type="caution">
    <text evidence="1">The sequence shown here is derived from an EMBL/GenBank/DDBJ whole genome shotgun (WGS) entry which is preliminary data.</text>
</comment>
<evidence type="ECO:0000313" key="1">
    <source>
        <dbReference type="EMBL" id="KAK4294042.1"/>
    </source>
</evidence>
<dbReference type="AlphaFoldDB" id="A0AAE1NRJ6"/>
<sequence length="93" mass="10433">MGAFERLRVCKIFCWGQGMKVLEIGRVVGDCGNGEVRVRVSRSPGYVNGRDTGQLQMDPKCVPPPTDRLTHWVRHTMDTTISDKISLDKATQE</sequence>